<protein>
    <recommendedName>
        <fullName evidence="5 17">NADH-ubiquinone oxidoreductase chain 4</fullName>
        <ecNumber evidence="4 17">7.1.1.2</ecNumber>
    </recommendedName>
</protein>
<dbReference type="GO" id="GO:0015990">
    <property type="term" value="P:electron transport coupled proton transport"/>
    <property type="evidence" value="ECO:0007669"/>
    <property type="project" value="TreeGrafter"/>
</dbReference>
<feature type="transmembrane region" description="Helical" evidence="17">
    <location>
        <begin position="7"/>
        <end position="30"/>
    </location>
</feature>
<evidence type="ECO:0000256" key="14">
    <source>
        <dbReference type="ARBA" id="ARBA00023128"/>
    </source>
</evidence>
<dbReference type="GO" id="GO:0042773">
    <property type="term" value="P:ATP synthesis coupled electron transport"/>
    <property type="evidence" value="ECO:0007669"/>
    <property type="project" value="InterPro"/>
</dbReference>
<dbReference type="InterPro" id="IPR001750">
    <property type="entry name" value="ND/Mrp_TM"/>
</dbReference>
<evidence type="ECO:0000256" key="13">
    <source>
        <dbReference type="ARBA" id="ARBA00023075"/>
    </source>
</evidence>
<evidence type="ECO:0000256" key="6">
    <source>
        <dbReference type="ARBA" id="ARBA00022448"/>
    </source>
</evidence>
<feature type="transmembrane region" description="Helical" evidence="17">
    <location>
        <begin position="297"/>
        <end position="316"/>
    </location>
</feature>
<reference evidence="20" key="1">
    <citation type="submission" date="2016-05" db="EMBL/GenBank/DDBJ databases">
        <title>Mitogenome Hyalella lucifugax.</title>
        <authorList>
            <person name="Pons J."/>
            <person name="Jurado-Rivera J.A."/>
            <person name="Jaume D."/>
            <person name="Juan C."/>
        </authorList>
    </citation>
    <scope>NUCLEOTIDE SEQUENCE</scope>
    <source>
        <tissue evidence="20">Adult</tissue>
    </source>
</reference>
<organism evidence="20">
    <name type="scientific">Hyalella lucifugax</name>
    <dbReference type="NCBI Taxonomy" id="1867949"/>
    <lineage>
        <taxon>Eukaryota</taxon>
        <taxon>Metazoa</taxon>
        <taxon>Ecdysozoa</taxon>
        <taxon>Arthropoda</taxon>
        <taxon>Crustacea</taxon>
        <taxon>Multicrustacea</taxon>
        <taxon>Malacostraca</taxon>
        <taxon>Eumalacostraca</taxon>
        <taxon>Peracarida</taxon>
        <taxon>Amphipoda</taxon>
        <taxon>Senticaudata</taxon>
        <taxon>Talitrida</taxon>
        <taxon>Talitroidea</taxon>
        <taxon>Hyalellidae</taxon>
        <taxon>Hyalella</taxon>
    </lineage>
</organism>
<evidence type="ECO:0000256" key="11">
    <source>
        <dbReference type="ARBA" id="ARBA00022989"/>
    </source>
</evidence>
<dbReference type="Pfam" id="PF00361">
    <property type="entry name" value="Proton_antipo_M"/>
    <property type="match status" value="1"/>
</dbReference>
<feature type="domain" description="NADH:quinone oxidoreductase/Mrp antiporter transmembrane" evidence="18">
    <location>
        <begin position="102"/>
        <end position="383"/>
    </location>
</feature>
<dbReference type="GO" id="GO:0008137">
    <property type="term" value="F:NADH dehydrogenase (ubiquinone) activity"/>
    <property type="evidence" value="ECO:0007669"/>
    <property type="project" value="UniProtKB-UniRule"/>
</dbReference>
<evidence type="ECO:0000256" key="5">
    <source>
        <dbReference type="ARBA" id="ARBA00021006"/>
    </source>
</evidence>
<feature type="transmembrane region" description="Helical" evidence="17">
    <location>
        <begin position="50"/>
        <end position="70"/>
    </location>
</feature>
<accession>A0A330IY80</accession>
<keyword evidence="6 17" id="KW-0813">Transport</keyword>
<evidence type="ECO:0000256" key="12">
    <source>
        <dbReference type="ARBA" id="ARBA00023027"/>
    </source>
</evidence>
<dbReference type="GO" id="GO:0031966">
    <property type="term" value="C:mitochondrial membrane"/>
    <property type="evidence" value="ECO:0007669"/>
    <property type="project" value="UniProtKB-SubCell"/>
</dbReference>
<geneLocation type="mitochondrion" evidence="20"/>
<comment type="similarity">
    <text evidence="3 17">Belongs to the complex I subunit 4 family.</text>
</comment>
<keyword evidence="11 17" id="KW-1133">Transmembrane helix</keyword>
<feature type="transmembrane region" description="Helical" evidence="17">
    <location>
        <begin position="133"/>
        <end position="156"/>
    </location>
</feature>
<name>A0A330IY80_9CRUS</name>
<dbReference type="PANTHER" id="PTHR43507">
    <property type="entry name" value="NADH-UBIQUINONE OXIDOREDUCTASE CHAIN 4"/>
    <property type="match status" value="1"/>
</dbReference>
<dbReference type="GO" id="GO:0048039">
    <property type="term" value="F:ubiquinone binding"/>
    <property type="evidence" value="ECO:0007669"/>
    <property type="project" value="TreeGrafter"/>
</dbReference>
<feature type="transmembrane region" description="Helical" evidence="17">
    <location>
        <begin position="82"/>
        <end position="100"/>
    </location>
</feature>
<comment type="subcellular location">
    <subcellularLocation>
        <location evidence="2 17">Mitochondrion membrane</location>
        <topology evidence="2 17">Multi-pass membrane protein</topology>
    </subcellularLocation>
</comment>
<evidence type="ECO:0000256" key="7">
    <source>
        <dbReference type="ARBA" id="ARBA00022660"/>
    </source>
</evidence>
<comment type="function">
    <text evidence="17">Core subunit of the mitochondrial membrane respiratory chain NADH dehydrogenase (Complex I) which catalyzes electron transfer from NADH through the respiratory chain, using ubiquinone as an electron acceptor. Essential for the catalytic activity and assembly of complex I.</text>
</comment>
<dbReference type="PRINTS" id="PR01437">
    <property type="entry name" value="NUOXDRDTASE4"/>
</dbReference>
<dbReference type="PANTHER" id="PTHR43507:SF20">
    <property type="entry name" value="NADH-UBIQUINONE OXIDOREDUCTASE CHAIN 4"/>
    <property type="match status" value="1"/>
</dbReference>
<evidence type="ECO:0000256" key="10">
    <source>
        <dbReference type="ARBA" id="ARBA00022982"/>
    </source>
</evidence>
<evidence type="ECO:0000256" key="17">
    <source>
        <dbReference type="RuleBase" id="RU003297"/>
    </source>
</evidence>
<gene>
    <name evidence="20" type="primary">ND4</name>
</gene>
<evidence type="ECO:0000256" key="8">
    <source>
        <dbReference type="ARBA" id="ARBA00022692"/>
    </source>
</evidence>
<keyword evidence="12 17" id="KW-0520">NAD</keyword>
<evidence type="ECO:0000256" key="4">
    <source>
        <dbReference type="ARBA" id="ARBA00012944"/>
    </source>
</evidence>
<evidence type="ECO:0000256" key="3">
    <source>
        <dbReference type="ARBA" id="ARBA00009025"/>
    </source>
</evidence>
<feature type="transmembrane region" description="Helical" evidence="17">
    <location>
        <begin position="369"/>
        <end position="394"/>
    </location>
</feature>
<sequence>MLKILISALICGLIFNWGETLFFILFVSFILLLNKPSTLEHCYMNLEFDYFSWALTLLSLWIVALSMISSTDNVNSSKKSKFYLFIMVCMLISLSFTFTISNMATFYLLFETCLIPILIIILGWGYQPERMQAGVYLLFYTIFGSLPLLIIILQAIKLSGSGYMFFTPFFLTGTMSAFCLFAAFLVKFPMYGVHLWLLKAHVEAPVAGSMILAGVLLKLGGFGLIRVFSLLDSSYYLMKELVISISVWGGVLVSVNCLRYTDMKLLIASSSVVHMSTCVAGLFIMTEWGVKGCLMMMLAHGVCSSGLFFLANSVYQRTNSRSMLVSKGLLNLAPMMSLCWFLLLAANMAAPPTINLGSEIMLLISLISWSHTVIPLLILLTFFSVTYSVYLFSLSQHGVFNKSKSALTHNSSLEYLNVFLHWIPLNALILNMMFMSC</sequence>
<dbReference type="InterPro" id="IPR003918">
    <property type="entry name" value="NADH_UbQ_OxRdtase"/>
</dbReference>
<feature type="transmembrane region" description="Helical" evidence="17">
    <location>
        <begin position="328"/>
        <end position="349"/>
    </location>
</feature>
<keyword evidence="10 17" id="KW-0249">Electron transport</keyword>
<evidence type="ECO:0000259" key="19">
    <source>
        <dbReference type="Pfam" id="PF01059"/>
    </source>
</evidence>
<proteinExistence type="inferred from homology"/>
<evidence type="ECO:0000256" key="15">
    <source>
        <dbReference type="ARBA" id="ARBA00023136"/>
    </source>
</evidence>
<keyword evidence="13 17" id="KW-0830">Ubiquinone</keyword>
<feature type="transmembrane region" description="Helical" evidence="17">
    <location>
        <begin position="206"/>
        <end position="229"/>
    </location>
</feature>
<evidence type="ECO:0000256" key="16">
    <source>
        <dbReference type="ARBA" id="ARBA00049551"/>
    </source>
</evidence>
<evidence type="ECO:0000256" key="9">
    <source>
        <dbReference type="ARBA" id="ARBA00022967"/>
    </source>
</evidence>
<feature type="transmembrane region" description="Helical" evidence="17">
    <location>
        <begin position="415"/>
        <end position="434"/>
    </location>
</feature>
<comment type="function">
    <text evidence="1">Core subunit of the mitochondrial membrane respiratory chain NADH dehydrogenase (Complex I) that is believed to belong to the minimal assembly required for catalysis. Complex I functions in the transfer of electrons from NADH to the respiratory chain. The immediate electron acceptor for the enzyme is believed to be ubiquinone.</text>
</comment>
<dbReference type="EMBL" id="LT594767">
    <property type="protein sequence ID" value="SBT96173.1"/>
    <property type="molecule type" value="Genomic_DNA"/>
</dbReference>
<feature type="transmembrane region" description="Helical" evidence="17">
    <location>
        <begin position="106"/>
        <end position="126"/>
    </location>
</feature>
<keyword evidence="15 17" id="KW-0472">Membrane</keyword>
<dbReference type="GO" id="GO:0003954">
    <property type="term" value="F:NADH dehydrogenase activity"/>
    <property type="evidence" value="ECO:0007669"/>
    <property type="project" value="TreeGrafter"/>
</dbReference>
<feature type="domain" description="NADH:ubiquinone oxidoreductase chain 4 N-terminal" evidence="19">
    <location>
        <begin position="20"/>
        <end position="97"/>
    </location>
</feature>
<dbReference type="AlphaFoldDB" id="A0A330IY80"/>
<keyword evidence="9" id="KW-1278">Translocase</keyword>
<evidence type="ECO:0000313" key="20">
    <source>
        <dbReference type="EMBL" id="SBT96173.1"/>
    </source>
</evidence>
<evidence type="ECO:0000256" key="1">
    <source>
        <dbReference type="ARBA" id="ARBA00003257"/>
    </source>
</evidence>
<dbReference type="InterPro" id="IPR000260">
    <property type="entry name" value="NADH4_N"/>
</dbReference>
<evidence type="ECO:0000256" key="2">
    <source>
        <dbReference type="ARBA" id="ARBA00004225"/>
    </source>
</evidence>
<dbReference type="EC" id="7.1.1.2" evidence="4 17"/>
<feature type="transmembrane region" description="Helical" evidence="17">
    <location>
        <begin position="241"/>
        <end position="258"/>
    </location>
</feature>
<evidence type="ECO:0000259" key="18">
    <source>
        <dbReference type="Pfam" id="PF00361"/>
    </source>
</evidence>
<keyword evidence="7 17" id="KW-0679">Respiratory chain</keyword>
<comment type="catalytic activity">
    <reaction evidence="16 17">
        <text>a ubiquinone + NADH + 5 H(+)(in) = a ubiquinol + NAD(+) + 4 H(+)(out)</text>
        <dbReference type="Rhea" id="RHEA:29091"/>
        <dbReference type="Rhea" id="RHEA-COMP:9565"/>
        <dbReference type="Rhea" id="RHEA-COMP:9566"/>
        <dbReference type="ChEBI" id="CHEBI:15378"/>
        <dbReference type="ChEBI" id="CHEBI:16389"/>
        <dbReference type="ChEBI" id="CHEBI:17976"/>
        <dbReference type="ChEBI" id="CHEBI:57540"/>
        <dbReference type="ChEBI" id="CHEBI:57945"/>
        <dbReference type="EC" id="7.1.1.2"/>
    </reaction>
</comment>
<keyword evidence="8 17" id="KW-0812">Transmembrane</keyword>
<feature type="transmembrane region" description="Helical" evidence="17">
    <location>
        <begin position="265"/>
        <end position="285"/>
    </location>
</feature>
<feature type="transmembrane region" description="Helical" evidence="17">
    <location>
        <begin position="162"/>
        <end position="186"/>
    </location>
</feature>
<keyword evidence="14 17" id="KW-0496">Mitochondrion</keyword>
<dbReference type="Pfam" id="PF01059">
    <property type="entry name" value="Oxidored_q5_N"/>
    <property type="match status" value="1"/>
</dbReference>